<sequence>MVTRRLGFVPRAAPCDGSRAGKDESYTTQLMQEMWQEDNQIFRWHLVKQAEAGRKGEKQVHILLETIQDLPQPADRLILVDILWNGELLHREARVAHQFANVKELIEAANAVGLFQDRALHTTLWVQGKQCEEHERFILRSGDHIRVEAFQKKDARAPRPHASRRQWWRYDDMGERGNFGGTLR</sequence>
<dbReference type="AlphaFoldDB" id="A0AA36JE86"/>
<name>A0AA36JE86_9DINO</name>
<keyword evidence="2" id="KW-1185">Reference proteome</keyword>
<evidence type="ECO:0000313" key="2">
    <source>
        <dbReference type="Proteomes" id="UP001178507"/>
    </source>
</evidence>
<comment type="caution">
    <text evidence="1">The sequence shown here is derived from an EMBL/GenBank/DDBJ whole genome shotgun (WGS) entry which is preliminary data.</text>
</comment>
<dbReference type="EMBL" id="CAUJNA010003549">
    <property type="protein sequence ID" value="CAJ1404598.1"/>
    <property type="molecule type" value="Genomic_DNA"/>
</dbReference>
<gene>
    <name evidence="1" type="ORF">EVOR1521_LOCUS27016</name>
</gene>
<reference evidence="1" key="1">
    <citation type="submission" date="2023-08" db="EMBL/GenBank/DDBJ databases">
        <authorList>
            <person name="Chen Y."/>
            <person name="Shah S."/>
            <person name="Dougan E. K."/>
            <person name="Thang M."/>
            <person name="Chan C."/>
        </authorList>
    </citation>
    <scope>NUCLEOTIDE SEQUENCE</scope>
</reference>
<evidence type="ECO:0000313" key="1">
    <source>
        <dbReference type="EMBL" id="CAJ1404598.1"/>
    </source>
</evidence>
<organism evidence="1 2">
    <name type="scientific">Effrenium voratum</name>
    <dbReference type="NCBI Taxonomy" id="2562239"/>
    <lineage>
        <taxon>Eukaryota</taxon>
        <taxon>Sar</taxon>
        <taxon>Alveolata</taxon>
        <taxon>Dinophyceae</taxon>
        <taxon>Suessiales</taxon>
        <taxon>Symbiodiniaceae</taxon>
        <taxon>Effrenium</taxon>
    </lineage>
</organism>
<dbReference type="Proteomes" id="UP001178507">
    <property type="component" value="Unassembled WGS sequence"/>
</dbReference>
<accession>A0AA36JE86</accession>
<proteinExistence type="predicted"/>
<protein>
    <submittedName>
        <fullName evidence="1">Uncharacterized protein</fullName>
    </submittedName>
</protein>